<feature type="domain" description="Protein translocase subunit SecDF P1" evidence="12">
    <location>
        <begin position="164"/>
        <end position="221"/>
    </location>
</feature>
<reference evidence="14" key="1">
    <citation type="submission" date="2020-12" db="EMBL/GenBank/DDBJ databases">
        <title>Bacterial taxonomy.</title>
        <authorList>
            <person name="Pan X."/>
        </authorList>
    </citation>
    <scope>NUCLEOTIDE SEQUENCE</scope>
    <source>
        <strain evidence="14">B2012</strain>
    </source>
</reference>
<dbReference type="Gene3D" id="3.30.70.3400">
    <property type="match status" value="1"/>
</dbReference>
<dbReference type="GO" id="GO:0005886">
    <property type="term" value="C:plasma membrane"/>
    <property type="evidence" value="ECO:0007669"/>
    <property type="project" value="UniProtKB-SubCell"/>
</dbReference>
<comment type="function">
    <text evidence="10">Part of the Sec protein translocase complex. Interacts with the SecYEG preprotein conducting channel. SecDF uses the proton motive force (PMF) to complete protein translocation after the ATP-dependent function of SecA.</text>
</comment>
<dbReference type="EMBL" id="JAEKJA010000009">
    <property type="protein sequence ID" value="MBJ3776530.1"/>
    <property type="molecule type" value="Genomic_DNA"/>
</dbReference>
<comment type="caution">
    <text evidence="14">The sequence shown here is derived from an EMBL/GenBank/DDBJ whole genome shotgun (WGS) entry which is preliminary data.</text>
</comment>
<evidence type="ECO:0000256" key="6">
    <source>
        <dbReference type="ARBA" id="ARBA00022927"/>
    </source>
</evidence>
<dbReference type="FunFam" id="3.30.1360.200:FF:000002">
    <property type="entry name" value="Preprotein translocase subunit SecD"/>
    <property type="match status" value="1"/>
</dbReference>
<evidence type="ECO:0000256" key="10">
    <source>
        <dbReference type="HAMAP-Rule" id="MF_01463"/>
    </source>
</evidence>
<evidence type="ECO:0000256" key="3">
    <source>
        <dbReference type="ARBA" id="ARBA00022475"/>
    </source>
</evidence>
<feature type="transmembrane region" description="Helical" evidence="10">
    <location>
        <begin position="430"/>
        <end position="449"/>
    </location>
</feature>
<comment type="subunit">
    <text evidence="10">Forms a complex with SecF. Part of the essential Sec protein translocation apparatus which comprises SecA, SecYEG and auxiliary proteins SecDF-YajC and YidC.</text>
</comment>
<evidence type="ECO:0000256" key="7">
    <source>
        <dbReference type="ARBA" id="ARBA00022989"/>
    </source>
</evidence>
<keyword evidence="3 10" id="KW-1003">Cell membrane</keyword>
<feature type="transmembrane region" description="Helical" evidence="10">
    <location>
        <begin position="7"/>
        <end position="28"/>
    </location>
</feature>
<dbReference type="InterPro" id="IPR048631">
    <property type="entry name" value="SecD_1st"/>
</dbReference>
<keyword evidence="15" id="KW-1185">Reference proteome</keyword>
<evidence type="ECO:0000256" key="9">
    <source>
        <dbReference type="ARBA" id="ARBA00023136"/>
    </source>
</evidence>
<protein>
    <recommendedName>
        <fullName evidence="10">Protein translocase subunit SecD</fullName>
    </recommendedName>
</protein>
<feature type="transmembrane region" description="Helical" evidence="10">
    <location>
        <begin position="470"/>
        <end position="494"/>
    </location>
</feature>
<feature type="transmembrane region" description="Helical" evidence="10">
    <location>
        <begin position="380"/>
        <end position="399"/>
    </location>
</feature>
<dbReference type="NCBIfam" id="TIGR00916">
    <property type="entry name" value="2A0604s01"/>
    <property type="match status" value="1"/>
</dbReference>
<dbReference type="GO" id="GO:0015450">
    <property type="term" value="F:protein-transporting ATPase activity"/>
    <property type="evidence" value="ECO:0007669"/>
    <property type="project" value="InterPro"/>
</dbReference>
<gene>
    <name evidence="10 14" type="primary">secD</name>
    <name evidence="14" type="ORF">JCR33_12560</name>
</gene>
<evidence type="ECO:0000256" key="8">
    <source>
        <dbReference type="ARBA" id="ARBA00023010"/>
    </source>
</evidence>
<name>A0A934MH34_9HYPH</name>
<dbReference type="InterPro" id="IPR048634">
    <property type="entry name" value="SecD_SecF_C"/>
</dbReference>
<evidence type="ECO:0000313" key="14">
    <source>
        <dbReference type="EMBL" id="MBJ3776530.1"/>
    </source>
</evidence>
<keyword evidence="8 10" id="KW-0811">Translocation</keyword>
<evidence type="ECO:0000259" key="11">
    <source>
        <dbReference type="Pfam" id="PF02355"/>
    </source>
</evidence>
<dbReference type="InterPro" id="IPR005791">
    <property type="entry name" value="SecD"/>
</dbReference>
<dbReference type="HAMAP" id="MF_01463_B">
    <property type="entry name" value="SecD_B"/>
    <property type="match status" value="1"/>
</dbReference>
<dbReference type="GO" id="GO:0065002">
    <property type="term" value="P:intracellular protein transmembrane transport"/>
    <property type="evidence" value="ECO:0007669"/>
    <property type="project" value="UniProtKB-UniRule"/>
</dbReference>
<dbReference type="GO" id="GO:0006605">
    <property type="term" value="P:protein targeting"/>
    <property type="evidence" value="ECO:0007669"/>
    <property type="project" value="UniProtKB-UniRule"/>
</dbReference>
<dbReference type="GO" id="GO:0043952">
    <property type="term" value="P:protein transport by the Sec complex"/>
    <property type="evidence" value="ECO:0007669"/>
    <property type="project" value="UniProtKB-UniRule"/>
</dbReference>
<evidence type="ECO:0000256" key="4">
    <source>
        <dbReference type="ARBA" id="ARBA00022519"/>
    </source>
</evidence>
<feature type="transmembrane region" description="Helical" evidence="10">
    <location>
        <begin position="406"/>
        <end position="424"/>
    </location>
</feature>
<evidence type="ECO:0000259" key="12">
    <source>
        <dbReference type="Pfam" id="PF21760"/>
    </source>
</evidence>
<comment type="similarity">
    <text evidence="10">Belongs to the SecD/SecF family. SecD subfamily.</text>
</comment>
<keyword evidence="4" id="KW-0997">Cell inner membrane</keyword>
<keyword evidence="5 10" id="KW-0812">Transmembrane</keyword>
<dbReference type="SUPFAM" id="SSF82866">
    <property type="entry name" value="Multidrug efflux transporter AcrB transmembrane domain"/>
    <property type="match status" value="1"/>
</dbReference>
<organism evidence="14 15">
    <name type="scientific">Acuticoccus mangrovi</name>
    <dbReference type="NCBI Taxonomy" id="2796142"/>
    <lineage>
        <taxon>Bacteria</taxon>
        <taxon>Pseudomonadati</taxon>
        <taxon>Pseudomonadota</taxon>
        <taxon>Alphaproteobacteria</taxon>
        <taxon>Hyphomicrobiales</taxon>
        <taxon>Amorphaceae</taxon>
        <taxon>Acuticoccus</taxon>
    </lineage>
</organism>
<dbReference type="AlphaFoldDB" id="A0A934MH34"/>
<keyword evidence="2 10" id="KW-0813">Transport</keyword>
<keyword evidence="9 10" id="KW-0472">Membrane</keyword>
<evidence type="ECO:0000313" key="15">
    <source>
        <dbReference type="Proteomes" id="UP000609531"/>
    </source>
</evidence>
<feature type="domain" description="SecDF P1 head subdomain" evidence="13">
    <location>
        <begin position="250"/>
        <end position="356"/>
    </location>
</feature>
<dbReference type="InterPro" id="IPR055344">
    <property type="entry name" value="SecD_SecF_C_bact"/>
</dbReference>
<feature type="transmembrane region" description="Helical" evidence="10">
    <location>
        <begin position="506"/>
        <end position="529"/>
    </location>
</feature>
<feature type="domain" description="Protein export membrane protein SecD/SecF C-terminal" evidence="11">
    <location>
        <begin position="360"/>
        <end position="529"/>
    </location>
</feature>
<dbReference type="InterPro" id="IPR054384">
    <property type="entry name" value="SecDF_P1_head"/>
</dbReference>
<dbReference type="FunFam" id="1.20.1640.10:FF:000004">
    <property type="entry name" value="Protein translocase subunit SecD"/>
    <property type="match status" value="1"/>
</dbReference>
<evidence type="ECO:0000259" key="13">
    <source>
        <dbReference type="Pfam" id="PF22599"/>
    </source>
</evidence>
<keyword evidence="6 10" id="KW-0653">Protein transport</keyword>
<dbReference type="Proteomes" id="UP000609531">
    <property type="component" value="Unassembled WGS sequence"/>
</dbReference>
<dbReference type="Pfam" id="PF21760">
    <property type="entry name" value="SecD_1st"/>
    <property type="match status" value="1"/>
</dbReference>
<dbReference type="Pfam" id="PF22599">
    <property type="entry name" value="SecDF_P1_head"/>
    <property type="match status" value="1"/>
</dbReference>
<dbReference type="Gene3D" id="1.20.1640.10">
    <property type="entry name" value="Multidrug efflux transporter AcrB transmembrane domain"/>
    <property type="match status" value="1"/>
</dbReference>
<dbReference type="RefSeq" id="WP_198882425.1">
    <property type="nucleotide sequence ID" value="NZ_JAEKJA010000009.1"/>
</dbReference>
<dbReference type="PANTHER" id="PTHR30081">
    <property type="entry name" value="PROTEIN-EXPORT MEMBRANE PROTEIN SEC"/>
    <property type="match status" value="1"/>
</dbReference>
<accession>A0A934MH34</accession>
<dbReference type="Pfam" id="PF02355">
    <property type="entry name" value="SecD_SecF_C"/>
    <property type="match status" value="1"/>
</dbReference>
<evidence type="ECO:0000256" key="1">
    <source>
        <dbReference type="ARBA" id="ARBA00004651"/>
    </source>
</evidence>
<keyword evidence="7 10" id="KW-1133">Transmembrane helix</keyword>
<evidence type="ECO:0000256" key="5">
    <source>
        <dbReference type="ARBA" id="ARBA00022692"/>
    </source>
</evidence>
<comment type="subcellular location">
    <subcellularLocation>
        <location evidence="1 10">Cell membrane</location>
        <topology evidence="1 10">Multi-pass membrane protein</topology>
    </subcellularLocation>
</comment>
<evidence type="ECO:0000256" key="2">
    <source>
        <dbReference type="ARBA" id="ARBA00022448"/>
    </source>
</evidence>
<dbReference type="Gene3D" id="3.30.1360.200">
    <property type="match status" value="1"/>
</dbReference>
<proteinExistence type="inferred from homology"/>
<dbReference type="PANTHER" id="PTHR30081:SF1">
    <property type="entry name" value="PROTEIN TRANSLOCASE SUBUNIT SECD"/>
    <property type="match status" value="1"/>
</dbReference>
<dbReference type="NCBIfam" id="TIGR01129">
    <property type="entry name" value="secD"/>
    <property type="match status" value="1"/>
</dbReference>
<sequence>MLHFARWQIVGIIGVILLGVLAVVPNLVPKSWLDTWPSWLPHQRIVLGLDLQGGAYLLYQVDRDDYIEKRLRSMTGEVRNALRSEPRIGYTGLGVVDGGVQVRIRDASQLEEARDRLSGLTNPLGQSLFGSPAVEEFALTEGSDGLLRFTFTEEGLAQRIRSIVDQSIEVVRRRIDELGTTEPSIQREGENRILVEAPGGNPEQLKGLVGTTAQLTFHLVDTNVDPQQALQTRPPAGSMVLMGSEDDPYDPGRAYVVEESPLLTGEDLVDAQPGFQQQTNEPIVTFRLTTSGARRFGEITSQNVNRPFAIVLDDEVISAPVIREPITGGSGQISGSFSVQSANDLAILLRAGALPAALTLVEERTVGPGLGADSVAAGETASIVAAVLVAASMIAVYGLFGFFANVALVTNVVLILGLLSLLGATLTLPGIAGIVLTMGMAVDANVLIYERIREEGRAGRSPILAIDAGFSRAFATILDANVTTLIAAVILFQLGSGPVRGFAVTLAIGILTTVFTAFLFTRMMVALWVRRRRPSAIPI</sequence>
<dbReference type="InterPro" id="IPR022813">
    <property type="entry name" value="SecD/SecF_arch_bac"/>
</dbReference>